<comment type="caution">
    <text evidence="1">The sequence shown here is derived from an EMBL/GenBank/DDBJ whole genome shotgun (WGS) entry which is preliminary data.</text>
</comment>
<reference evidence="1" key="1">
    <citation type="submission" date="2021-12" db="EMBL/GenBank/DDBJ databases">
        <title>Convergent genome expansion in fungi linked to evolution of root-endophyte symbiosis.</title>
        <authorList>
            <consortium name="DOE Joint Genome Institute"/>
            <person name="Ke Y.-H."/>
            <person name="Bonito G."/>
            <person name="Liao H.-L."/>
            <person name="Looney B."/>
            <person name="Rojas-Flechas A."/>
            <person name="Nash J."/>
            <person name="Hameed K."/>
            <person name="Schadt C."/>
            <person name="Martin F."/>
            <person name="Crous P.W."/>
            <person name="Miettinen O."/>
            <person name="Magnuson J.K."/>
            <person name="Labbe J."/>
            <person name="Jacobson D."/>
            <person name="Doktycz M.J."/>
            <person name="Veneault-Fourrey C."/>
            <person name="Kuo A."/>
            <person name="Mondo S."/>
            <person name="Calhoun S."/>
            <person name="Riley R."/>
            <person name="Ohm R."/>
            <person name="LaButti K."/>
            <person name="Andreopoulos B."/>
            <person name="Pangilinan J."/>
            <person name="Nolan M."/>
            <person name="Tritt A."/>
            <person name="Clum A."/>
            <person name="Lipzen A."/>
            <person name="Daum C."/>
            <person name="Barry K."/>
            <person name="Grigoriev I.V."/>
            <person name="Vilgalys R."/>
        </authorList>
    </citation>
    <scope>NUCLEOTIDE SEQUENCE</scope>
    <source>
        <strain evidence="1">PMI_201</strain>
    </source>
</reference>
<dbReference type="AlphaFoldDB" id="A0AAD4L102"/>
<gene>
    <name evidence="1" type="ORF">BGW36DRAFT_423204</name>
</gene>
<dbReference type="GeneID" id="70250090"/>
<dbReference type="Proteomes" id="UP001201262">
    <property type="component" value="Unassembled WGS sequence"/>
</dbReference>
<evidence type="ECO:0000313" key="2">
    <source>
        <dbReference type="Proteomes" id="UP001201262"/>
    </source>
</evidence>
<dbReference type="EMBL" id="JAJTJA010000002">
    <property type="protein sequence ID" value="KAH8703651.1"/>
    <property type="molecule type" value="Genomic_DNA"/>
</dbReference>
<dbReference type="RefSeq" id="XP_046076669.1">
    <property type="nucleotide sequence ID" value="XM_046219803.1"/>
</dbReference>
<keyword evidence="2" id="KW-1185">Reference proteome</keyword>
<evidence type="ECO:0000313" key="1">
    <source>
        <dbReference type="EMBL" id="KAH8703651.1"/>
    </source>
</evidence>
<accession>A0AAD4L102</accession>
<name>A0AAD4L102_9EURO</name>
<sequence>MTNTRNLMTTINSTQTGLKTNSSAPTGFRIESHINDASTIVERLRASSLAAAVSETNIKRKSSAEWWTYTCQRIDSFHHGKVKRCSISPPIASDGGYVHITIPLEVGLEYGLRLKRVVEMGLDIRRAANHSSPYALTSPSDSPIRRLGIHISGTIMKWPSGGSNFLSRKIVSGLFNEHDENIDGTNEECAKNWRYGDDGVHLAGGWCRDGMVLLEGCVVSAMRLAPELDVKIPSA</sequence>
<proteinExistence type="predicted"/>
<organism evidence="1 2">
    <name type="scientific">Talaromyces proteolyticus</name>
    <dbReference type="NCBI Taxonomy" id="1131652"/>
    <lineage>
        <taxon>Eukaryota</taxon>
        <taxon>Fungi</taxon>
        <taxon>Dikarya</taxon>
        <taxon>Ascomycota</taxon>
        <taxon>Pezizomycotina</taxon>
        <taxon>Eurotiomycetes</taxon>
        <taxon>Eurotiomycetidae</taxon>
        <taxon>Eurotiales</taxon>
        <taxon>Trichocomaceae</taxon>
        <taxon>Talaromyces</taxon>
        <taxon>Talaromyces sect. Bacilispori</taxon>
    </lineage>
</organism>
<protein>
    <submittedName>
        <fullName evidence="1">Uncharacterized protein</fullName>
    </submittedName>
</protein>